<feature type="transmembrane region" description="Helical" evidence="1">
    <location>
        <begin position="189"/>
        <end position="222"/>
    </location>
</feature>
<feature type="transmembrane region" description="Helical" evidence="1">
    <location>
        <begin position="149"/>
        <end position="169"/>
    </location>
</feature>
<proteinExistence type="predicted"/>
<gene>
    <name evidence="2" type="ORF">NEF87_004303</name>
</gene>
<evidence type="ECO:0000313" key="2">
    <source>
        <dbReference type="EMBL" id="UYP48018.1"/>
    </source>
</evidence>
<organism evidence="2 3">
    <name type="scientific">Candidatus Lokiarchaeum ossiferum</name>
    <dbReference type="NCBI Taxonomy" id="2951803"/>
    <lineage>
        <taxon>Archaea</taxon>
        <taxon>Promethearchaeati</taxon>
        <taxon>Promethearchaeota</taxon>
        <taxon>Promethearchaeia</taxon>
        <taxon>Promethearchaeales</taxon>
        <taxon>Promethearchaeaceae</taxon>
        <taxon>Candidatus Lokiarchaeum</taxon>
    </lineage>
</organism>
<feature type="transmembrane region" description="Helical" evidence="1">
    <location>
        <begin position="44"/>
        <end position="66"/>
    </location>
</feature>
<sequence>MISNMYNPFDTFGLMSSIPPFSEKISDISIFLKILKTTLSSLSIAKIILIFWILFINFMSLFLWDLNIKEEKILYFFFTYILYFVIIVSPSIFSMKFWSTDSAYHLLLVKKLATNLNYTTGNYYGNFLFHKFFALLSILFHIEIYQMHNIFLFLPQFIMSLTFFIGLYFLMFSHNSIFDFSINKKKEFFFLLILFHPFLIFNFSFMAPFCFVLSFSPLIFYLSINYKKSLNILLLSLIILICICSHIFGFFYIIISLIIMISSQIFHCKNKNNLILAWKINVIFICLSLLLLFFMNNLILLVESIFSNIFADSRTLSRFIQSFGTSGVLKEYYFKFESVFSTFKLFEFIIRLGPIFFIIVNNQFYYYKNYKNKNKLNRKSDIFRIFTDFFFPFIILSLFYGYVSSFDRIIIMVIIIYYILFLENINVKIFIRKIDVIISRIFSKFQQKWNEIFKKRYDEKKIKNIRYTQYFAICLLLMLFTNMLYIQNRPYSDAQYESINWIASHTPSDSTIITNHKFNYLVEALSSRNSTYYCRDLFNNETDENQRIEDYLNLYVSNGTLFLLLDINPYYNFLLETRNHTRIGLNVIIPIIENSTYFQLLYNQSEILIYYLNYSFF</sequence>
<keyword evidence="1" id="KW-1133">Transmembrane helix</keyword>
<dbReference type="EMBL" id="CP104013">
    <property type="protein sequence ID" value="UYP48018.1"/>
    <property type="molecule type" value="Genomic_DNA"/>
</dbReference>
<feature type="transmembrane region" description="Helical" evidence="1">
    <location>
        <begin position="123"/>
        <end position="142"/>
    </location>
</feature>
<dbReference type="Proteomes" id="UP001208689">
    <property type="component" value="Chromosome"/>
</dbReference>
<feature type="transmembrane region" description="Helical" evidence="1">
    <location>
        <begin position="282"/>
        <end position="303"/>
    </location>
</feature>
<evidence type="ECO:0000313" key="3">
    <source>
        <dbReference type="Proteomes" id="UP001208689"/>
    </source>
</evidence>
<feature type="transmembrane region" description="Helical" evidence="1">
    <location>
        <begin position="234"/>
        <end position="262"/>
    </location>
</feature>
<feature type="transmembrane region" description="Helical" evidence="1">
    <location>
        <begin position="345"/>
        <end position="364"/>
    </location>
</feature>
<keyword evidence="3" id="KW-1185">Reference proteome</keyword>
<accession>A0ABY6HXB6</accession>
<keyword evidence="1" id="KW-0472">Membrane</keyword>
<feature type="transmembrane region" description="Helical" evidence="1">
    <location>
        <begin position="385"/>
        <end position="403"/>
    </location>
</feature>
<name>A0ABY6HXB6_9ARCH</name>
<evidence type="ECO:0008006" key="4">
    <source>
        <dbReference type="Google" id="ProtNLM"/>
    </source>
</evidence>
<feature type="transmembrane region" description="Helical" evidence="1">
    <location>
        <begin position="73"/>
        <end position="93"/>
    </location>
</feature>
<keyword evidence="1" id="KW-0812">Transmembrane</keyword>
<reference evidence="2" key="1">
    <citation type="submission" date="2022-09" db="EMBL/GenBank/DDBJ databases">
        <title>Actin cytoskeleton and complex cell architecture in an #Asgard archaeon.</title>
        <authorList>
            <person name="Ponce Toledo R.I."/>
            <person name="Schleper C."/>
            <person name="Rodrigues Oliveira T."/>
            <person name="Wollweber F."/>
            <person name="Xu J."/>
            <person name="Rittmann S."/>
            <person name="Klingl A."/>
            <person name="Pilhofer M."/>
        </authorList>
    </citation>
    <scope>NUCLEOTIDE SEQUENCE</scope>
    <source>
        <strain evidence="2">B-35</strain>
    </source>
</reference>
<protein>
    <recommendedName>
        <fullName evidence="4">DUF2079 domain-containing protein</fullName>
    </recommendedName>
</protein>
<feature type="transmembrane region" description="Helical" evidence="1">
    <location>
        <begin position="409"/>
        <end position="431"/>
    </location>
</feature>
<feature type="transmembrane region" description="Helical" evidence="1">
    <location>
        <begin position="467"/>
        <end position="486"/>
    </location>
</feature>
<evidence type="ECO:0000256" key="1">
    <source>
        <dbReference type="SAM" id="Phobius"/>
    </source>
</evidence>